<feature type="repeat" description="ANK" evidence="1">
    <location>
        <begin position="1100"/>
        <end position="1132"/>
    </location>
</feature>
<feature type="compositionally biased region" description="Low complexity" evidence="2">
    <location>
        <begin position="746"/>
        <end position="816"/>
    </location>
</feature>
<dbReference type="InterPro" id="IPR051279">
    <property type="entry name" value="PP1-Reg/Actin-Interact_Protein"/>
</dbReference>
<dbReference type="SMART" id="SM00248">
    <property type="entry name" value="ANK"/>
    <property type="match status" value="5"/>
</dbReference>
<dbReference type="PROSITE" id="PS51421">
    <property type="entry name" value="RAS"/>
    <property type="match status" value="1"/>
</dbReference>
<sequence>MQQQALGIFSIKTYKQKNELECMLYITNFRFFIFQNKDKLADLKKKLFDFHFYELKSIDSSDSLHIEFKFANRLIVIYSTKSNEILLLLIKQLTQLTRGFTNNQTPKIIILPRKRSEEFVPLIQDIKKQLEQDWKNNVDNKYYGNSFLVLYRAFCEYFSVEPNNGILLSFQKFFKMEKYSPKTFKLSSIDNIQADPKSNQFIDLRPLFSALAYSDWFIKVDVSGVHRRELFGLISHVVSLNQNIQFLIIKNIGFLDSFSSFTNSLNINTNIPLNTLDLSNNPLGDKLAKKLIQGLVVLKHGVKELKLSNCQINSKGLQNFFSTIINSPSITRSLMKLDISNNNLGKNGSKAICSWLKAIKLQQNKLEFLNLADTSLVPNDFLNILKNSYTRFLKYLNIKGSVLDSKTGNALCEFVKKSSCLEYLNITNTLIPLDILQALFTSINTNNYLKELFLIACENNLKIKGAEIISNNIKGKNKIKSLIIDDNNFRAEGMILIFEGLISNKSIKNLSVGKNLKKKEKLENLALVLQKFIQQNTTVQHLNLSQGVKNSGIKHGLYRFLESLKNNTSLKSLNISFNEISNSGLELIGEIFLNNNTLNSLIIDDVKGNIELDAYKCMVEKLTKNNYIYIFPIPFNIIKKLSKKKNLEQLEELTQTINYIITKNQNRAKSQNLKKDSSNVQKNNIKKNILNYQEKRKTKKEYFDENFLNQLGFAIHNERIKSADSQNVDLVNHLKNKSSLLRNKRYTSNTYRTNNSNTNRTNTSRTNNKSNNNNNNNNKNNNSSSSNSSNNNNNNNINNKTTKITTTKTTLNNSNNDITNKIRNMNTKKKETSSLIRNKINLLEISLNKPLPKKKKKILENNVKKSIPNNLFKKTDNLFYQGNLIKKNNEKDDFLTPLLKNRKSSLLDYSNLKFTEMDDYFIKILNNNDTNEIKKLFNNTEKNKKKQFSILMIDPNSGYSIFHYCCTHGNPGLLSFLLKKKYSNQVIQLSDKMGMTPLHKLVENSPNRESIMILSDYQIDFNITENRGWNALQLYFHELNKQNKKPSLEIVMALIDNNSNPNLYDNEQSTSVHFVAKFGFLNSLKYLLQNGGQVNIRNNKYQTPLHLASKFGHIKCVQRLLEHGSRINRIDINGNTPISVAKNNQISIFLKIELKKNMNIKWGHDANFIRSYYEINNQINGYYEFTILLLGEMECGKTTMINKFRNLPDSFIYFPTIEKRDQIGVIIDGYKVLITLLDVSGDNIYSDYVENWIQEADGFILCYSITDQVIIFKNLSLNLQKILKLKKNLWNDKAEDIPQIIVSLKNDLKDKQIIQEINAKKLADQFHCPFLSVSSKSDYNVELAFNSILNKLKTKIPQMKPKNDNLFSQKIDSLINSQKELKNYARKIFDSKLEKSAIKNLKLTFENIINSPICFSNFANFLQSDYCEENLIFYTIAKQFQNLNKNFHKFILNSAIKIKDNFIIESSKTQINIDYYQREEIENLFKDEKNINTEIFDEALISVIMMLTNDSYPKFLKSDFYNTLIKQLI</sequence>
<dbReference type="PANTHER" id="PTHR24112:SF66">
    <property type="entry name" value="LEUCINE-RICH REPEAT, ISOFORM F"/>
    <property type="match status" value="1"/>
</dbReference>
<keyword evidence="1" id="KW-0040">ANK repeat</keyword>
<dbReference type="Pfam" id="PF12796">
    <property type="entry name" value="Ank_2"/>
    <property type="match status" value="2"/>
</dbReference>
<dbReference type="PROSITE" id="PS50297">
    <property type="entry name" value="ANK_REP_REGION"/>
    <property type="match status" value="2"/>
</dbReference>
<evidence type="ECO:0000313" key="4">
    <source>
        <dbReference type="EMBL" id="KAJ6228753.1"/>
    </source>
</evidence>
<dbReference type="SMART" id="SM00175">
    <property type="entry name" value="RAB"/>
    <property type="match status" value="1"/>
</dbReference>
<dbReference type="Gene3D" id="3.40.50.300">
    <property type="entry name" value="P-loop containing nucleotide triphosphate hydrolases"/>
    <property type="match status" value="1"/>
</dbReference>
<evidence type="ECO:0000256" key="1">
    <source>
        <dbReference type="PROSITE-ProRule" id="PRU00023"/>
    </source>
</evidence>
<name>A0ABQ8XAY3_9EUKA</name>
<dbReference type="Pfam" id="PF00615">
    <property type="entry name" value="RGS"/>
    <property type="match status" value="1"/>
</dbReference>
<dbReference type="InterPro" id="IPR001806">
    <property type="entry name" value="Small_GTPase"/>
</dbReference>
<dbReference type="CDD" id="cd07440">
    <property type="entry name" value="RGS"/>
    <property type="match status" value="1"/>
</dbReference>
<organism evidence="4 5">
    <name type="scientific">Anaeramoeba flamelloides</name>
    <dbReference type="NCBI Taxonomy" id="1746091"/>
    <lineage>
        <taxon>Eukaryota</taxon>
        <taxon>Metamonada</taxon>
        <taxon>Anaeramoebidae</taxon>
        <taxon>Anaeramoeba</taxon>
    </lineage>
</organism>
<dbReference type="PROSITE" id="PS51419">
    <property type="entry name" value="RAB"/>
    <property type="match status" value="1"/>
</dbReference>
<comment type="caution">
    <text evidence="4">The sequence shown here is derived from an EMBL/GenBank/DDBJ whole genome shotgun (WGS) entry which is preliminary data.</text>
</comment>
<dbReference type="Proteomes" id="UP001150062">
    <property type="component" value="Unassembled WGS sequence"/>
</dbReference>
<feature type="repeat" description="ANK" evidence="1">
    <location>
        <begin position="1067"/>
        <end position="1099"/>
    </location>
</feature>
<protein>
    <submittedName>
        <fullName evidence="4">Leucine-rich repeat</fullName>
    </submittedName>
</protein>
<dbReference type="Gene3D" id="1.25.40.20">
    <property type="entry name" value="Ankyrin repeat-containing domain"/>
    <property type="match status" value="2"/>
</dbReference>
<proteinExistence type="predicted"/>
<reference evidence="4" key="1">
    <citation type="submission" date="2022-08" db="EMBL/GenBank/DDBJ databases">
        <title>Novel sulfate-reducing endosymbionts in the free-living metamonad Anaeramoeba.</title>
        <authorList>
            <person name="Jerlstrom-Hultqvist J."/>
            <person name="Cepicka I."/>
            <person name="Gallot-Lavallee L."/>
            <person name="Salas-Leiva D."/>
            <person name="Curtis B.A."/>
            <person name="Zahonova K."/>
            <person name="Pipaliya S."/>
            <person name="Dacks J."/>
            <person name="Roger A.J."/>
        </authorList>
    </citation>
    <scope>NUCLEOTIDE SEQUENCE</scope>
    <source>
        <strain evidence="4">Schooner1</strain>
    </source>
</reference>
<dbReference type="InterPro" id="IPR044926">
    <property type="entry name" value="RGS_subdomain_2"/>
</dbReference>
<dbReference type="InterPro" id="IPR032675">
    <property type="entry name" value="LRR_dom_sf"/>
</dbReference>
<dbReference type="InterPro" id="IPR002110">
    <property type="entry name" value="Ankyrin_rpt"/>
</dbReference>
<dbReference type="InterPro" id="IPR036305">
    <property type="entry name" value="RGS_sf"/>
</dbReference>
<dbReference type="PRINTS" id="PR00449">
    <property type="entry name" value="RASTRNSFRMNG"/>
</dbReference>
<dbReference type="PANTHER" id="PTHR24112">
    <property type="entry name" value="LEUCINE-RICH REPEAT, ISOFORM F-RELATED"/>
    <property type="match status" value="1"/>
</dbReference>
<dbReference type="EMBL" id="JAOAOG010000325">
    <property type="protein sequence ID" value="KAJ6228753.1"/>
    <property type="molecule type" value="Genomic_DNA"/>
</dbReference>
<feature type="region of interest" description="Disordered" evidence="2">
    <location>
        <begin position="740"/>
        <end position="818"/>
    </location>
</feature>
<dbReference type="Gene3D" id="1.10.167.10">
    <property type="entry name" value="Regulator of G-protein Signalling 4, domain 2"/>
    <property type="match status" value="1"/>
</dbReference>
<dbReference type="SUPFAM" id="SSF52540">
    <property type="entry name" value="P-loop containing nucleoside triphosphate hydrolases"/>
    <property type="match status" value="1"/>
</dbReference>
<dbReference type="Pfam" id="PF00071">
    <property type="entry name" value="Ras"/>
    <property type="match status" value="1"/>
</dbReference>
<dbReference type="SMART" id="SM00174">
    <property type="entry name" value="RHO"/>
    <property type="match status" value="1"/>
</dbReference>
<dbReference type="InterPro" id="IPR016137">
    <property type="entry name" value="RGS"/>
</dbReference>
<dbReference type="SUPFAM" id="SSF48403">
    <property type="entry name" value="Ankyrin repeat"/>
    <property type="match status" value="1"/>
</dbReference>
<evidence type="ECO:0000313" key="5">
    <source>
        <dbReference type="Proteomes" id="UP001150062"/>
    </source>
</evidence>
<dbReference type="SMART" id="SM00315">
    <property type="entry name" value="RGS"/>
    <property type="match status" value="1"/>
</dbReference>
<feature type="domain" description="RGS" evidence="3">
    <location>
        <begin position="1404"/>
        <end position="1525"/>
    </location>
</feature>
<evidence type="ECO:0000259" key="3">
    <source>
        <dbReference type="PROSITE" id="PS50132"/>
    </source>
</evidence>
<dbReference type="PROSITE" id="PS50088">
    <property type="entry name" value="ANK_REPEAT"/>
    <property type="match status" value="2"/>
</dbReference>
<dbReference type="SMART" id="SM00173">
    <property type="entry name" value="RAS"/>
    <property type="match status" value="1"/>
</dbReference>
<dbReference type="PROSITE" id="PS50132">
    <property type="entry name" value="RGS"/>
    <property type="match status" value="1"/>
</dbReference>
<dbReference type="Pfam" id="PF13516">
    <property type="entry name" value="LRR_6"/>
    <property type="match status" value="3"/>
</dbReference>
<gene>
    <name evidence="4" type="ORF">M0813_08246</name>
</gene>
<dbReference type="InterPro" id="IPR027417">
    <property type="entry name" value="P-loop_NTPase"/>
</dbReference>
<evidence type="ECO:0000256" key="2">
    <source>
        <dbReference type="SAM" id="MobiDB-lite"/>
    </source>
</evidence>
<dbReference type="SUPFAM" id="SSF48097">
    <property type="entry name" value="Regulator of G-protein signaling, RGS"/>
    <property type="match status" value="1"/>
</dbReference>
<keyword evidence="5" id="KW-1185">Reference proteome</keyword>
<dbReference type="SUPFAM" id="SSF52047">
    <property type="entry name" value="RNI-like"/>
    <property type="match status" value="1"/>
</dbReference>
<dbReference type="SMART" id="SM00368">
    <property type="entry name" value="LRR_RI"/>
    <property type="match status" value="5"/>
</dbReference>
<dbReference type="InterPro" id="IPR001611">
    <property type="entry name" value="Leu-rich_rpt"/>
</dbReference>
<accession>A0ABQ8XAY3</accession>
<dbReference type="Gene3D" id="3.80.10.10">
    <property type="entry name" value="Ribonuclease Inhibitor"/>
    <property type="match status" value="1"/>
</dbReference>
<dbReference type="InterPro" id="IPR036770">
    <property type="entry name" value="Ankyrin_rpt-contain_sf"/>
</dbReference>